<dbReference type="PROSITE" id="PS00411">
    <property type="entry name" value="KINESIN_MOTOR_1"/>
    <property type="match status" value="1"/>
</dbReference>
<comment type="similarity">
    <text evidence="5 6">Belongs to the TRAFAC class myosin-kinesin ATPase superfamily. Kinesin family.</text>
</comment>
<keyword evidence="6" id="KW-0493">Microtubule</keyword>
<dbReference type="SUPFAM" id="SSF52540">
    <property type="entry name" value="P-loop containing nucleoside triphosphate hydrolases"/>
    <property type="match status" value="1"/>
</dbReference>
<feature type="region of interest" description="Disordered" evidence="7">
    <location>
        <begin position="503"/>
        <end position="522"/>
    </location>
</feature>
<feature type="compositionally biased region" description="Polar residues" evidence="7">
    <location>
        <begin position="651"/>
        <end position="673"/>
    </location>
</feature>
<dbReference type="GO" id="GO:0007018">
    <property type="term" value="P:microtubule-based movement"/>
    <property type="evidence" value="ECO:0007669"/>
    <property type="project" value="InterPro"/>
</dbReference>
<reference evidence="9" key="1">
    <citation type="submission" date="2013-12" db="EMBL/GenBank/DDBJ databases">
        <authorList>
            <person name="Omoto C.K."/>
            <person name="Sibley D."/>
            <person name="Venepally P."/>
            <person name="Hadjithomas M."/>
            <person name="Karamycheva S."/>
            <person name="Brunk B."/>
            <person name="Roos D."/>
            <person name="Caler E."/>
            <person name="Lorenzi H."/>
        </authorList>
    </citation>
    <scope>NUCLEOTIDE SEQUENCE</scope>
</reference>
<feature type="domain" description="Kinesin motor" evidence="8">
    <location>
        <begin position="23"/>
        <end position="351"/>
    </location>
</feature>
<dbReference type="GO" id="GO:0005524">
    <property type="term" value="F:ATP binding"/>
    <property type="evidence" value="ECO:0007669"/>
    <property type="project" value="UniProtKB-UniRule"/>
</dbReference>
<evidence type="ECO:0000313" key="9">
    <source>
        <dbReference type="EMBL" id="EZG79937.1"/>
    </source>
</evidence>
<organism evidence="9 10">
    <name type="scientific">Gregarina niphandrodes</name>
    <name type="common">Septate eugregarine</name>
    <dbReference type="NCBI Taxonomy" id="110365"/>
    <lineage>
        <taxon>Eukaryota</taxon>
        <taxon>Sar</taxon>
        <taxon>Alveolata</taxon>
        <taxon>Apicomplexa</taxon>
        <taxon>Conoidasida</taxon>
        <taxon>Gregarinasina</taxon>
        <taxon>Eugregarinorida</taxon>
        <taxon>Gregarinidae</taxon>
        <taxon>Gregarina</taxon>
    </lineage>
</organism>
<evidence type="ECO:0000256" key="2">
    <source>
        <dbReference type="ARBA" id="ARBA00022840"/>
    </source>
</evidence>
<dbReference type="VEuPathDB" id="CryptoDB:GNI_023620"/>
<dbReference type="InterPro" id="IPR036961">
    <property type="entry name" value="Kinesin_motor_dom_sf"/>
</dbReference>
<feature type="region of interest" description="Disordered" evidence="7">
    <location>
        <begin position="695"/>
        <end position="715"/>
    </location>
</feature>
<gene>
    <name evidence="9" type="ORF">GNI_023620</name>
</gene>
<dbReference type="Proteomes" id="UP000019763">
    <property type="component" value="Unassembled WGS sequence"/>
</dbReference>
<feature type="region of interest" description="Disordered" evidence="7">
    <location>
        <begin position="382"/>
        <end position="405"/>
    </location>
</feature>
<evidence type="ECO:0000256" key="3">
    <source>
        <dbReference type="ARBA" id="ARBA00023054"/>
    </source>
</evidence>
<dbReference type="PANTHER" id="PTHR47968:SF75">
    <property type="entry name" value="CENTROMERE-ASSOCIATED PROTEIN E"/>
    <property type="match status" value="1"/>
</dbReference>
<feature type="region of interest" description="Disordered" evidence="7">
    <location>
        <begin position="456"/>
        <end position="479"/>
    </location>
</feature>
<protein>
    <recommendedName>
        <fullName evidence="6">Kinesin-like protein</fullName>
    </recommendedName>
</protein>
<evidence type="ECO:0000256" key="6">
    <source>
        <dbReference type="RuleBase" id="RU000394"/>
    </source>
</evidence>
<feature type="compositionally biased region" description="Low complexity" evidence="7">
    <location>
        <begin position="462"/>
        <end position="479"/>
    </location>
</feature>
<sequence>MEQPIFALSTRLLPIIEWSAGRSIILYLRLRHDIPESCSSLQVLDEKTILFSPSQVPSQGSLRCEFAQVFGATTPNSFLNGVVAASALEAIAQGINASVLAYGPSGSGKTHTILSDDGLLFHLAASLFQHCPGSLEVSILELYKDQLSDLAVKTTQCRVPPSPRVPASPALRLRESREQQVYVENLTHVLIATPAAFRAHVQDCLQFRRVHATQINSSSSRSHLIIFVRPTGINDSVDFVGGGVPSEETKTTATAAGTLCVVDLAGAERASRSGCEGTAFAEAKQINLSLTALGQVVSSSAAGAHYRDHKLTRLLQPGLRGAAVALVCCVDPRHFAETHNALLFAKSTANLKCTRLAQTRPQSQDDVVRALQRQVAELSRLLANRDSNRDSEHTPHEPTDTHPIETSHETAAAADEAQCVDIECANSQRGNAHFGDTHPDTDQVVIATERTGPATHIHPQSTVHTPVPTHTDPTATPGRTASASIRLASARRTRPTTIGLGERRTPLARSGCPWPEVDVRDPKSLDLKTDSRIHDLQTQKPESSDQDLGMHPLCFSSSPGQDNETRLLPFLASLSPTPVPLSPHDSFFRDRSEGGKSPANRADWVACEVERTPACTGADRNPFSALSETHSGSEFKITPCPDSCVIESGETEQSPRTLVEQSNQVPDSGASTKCSSSFDRLALLVDEPVLDERVLENGAPNGGGPDGDPVNGDGLSGVQDDLAAFLFLTSSIAWLRNALGEYAYRQVCEAVDECILVVAEGKK</sequence>
<dbReference type="SMART" id="SM00129">
    <property type="entry name" value="KISc"/>
    <property type="match status" value="1"/>
</dbReference>
<feature type="region of interest" description="Disordered" evidence="7">
    <location>
        <begin position="530"/>
        <end position="549"/>
    </location>
</feature>
<dbReference type="eggNOG" id="KOG0240">
    <property type="taxonomic scope" value="Eukaryota"/>
</dbReference>
<feature type="region of interest" description="Disordered" evidence="7">
    <location>
        <begin position="644"/>
        <end position="673"/>
    </location>
</feature>
<dbReference type="EMBL" id="AFNH02000175">
    <property type="protein sequence ID" value="EZG79937.1"/>
    <property type="molecule type" value="Genomic_DNA"/>
</dbReference>
<dbReference type="OrthoDB" id="3176171at2759"/>
<evidence type="ECO:0000256" key="7">
    <source>
        <dbReference type="SAM" id="MobiDB-lite"/>
    </source>
</evidence>
<dbReference type="Gene3D" id="3.40.850.10">
    <property type="entry name" value="Kinesin motor domain"/>
    <property type="match status" value="1"/>
</dbReference>
<dbReference type="PANTHER" id="PTHR47968">
    <property type="entry name" value="CENTROMERE PROTEIN E"/>
    <property type="match status" value="1"/>
</dbReference>
<name>A0A023BBK6_GRENI</name>
<dbReference type="RefSeq" id="XP_011134356.1">
    <property type="nucleotide sequence ID" value="XM_011136054.1"/>
</dbReference>
<evidence type="ECO:0000256" key="1">
    <source>
        <dbReference type="ARBA" id="ARBA00022741"/>
    </source>
</evidence>
<evidence type="ECO:0000256" key="4">
    <source>
        <dbReference type="ARBA" id="ARBA00023175"/>
    </source>
</evidence>
<dbReference type="InterPro" id="IPR027640">
    <property type="entry name" value="Kinesin-like_fam"/>
</dbReference>
<keyword evidence="1 5" id="KW-0547">Nucleotide-binding</keyword>
<keyword evidence="3" id="KW-0175">Coiled coil</keyword>
<evidence type="ECO:0000256" key="5">
    <source>
        <dbReference type="PROSITE-ProRule" id="PRU00283"/>
    </source>
</evidence>
<keyword evidence="10" id="KW-1185">Reference proteome</keyword>
<keyword evidence="2 5" id="KW-0067">ATP-binding</keyword>
<evidence type="ECO:0000259" key="8">
    <source>
        <dbReference type="PROSITE" id="PS50067"/>
    </source>
</evidence>
<feature type="binding site" evidence="5">
    <location>
        <begin position="103"/>
        <end position="110"/>
    </location>
    <ligand>
        <name>ATP</name>
        <dbReference type="ChEBI" id="CHEBI:30616"/>
    </ligand>
</feature>
<dbReference type="InterPro" id="IPR019821">
    <property type="entry name" value="Kinesin_motor_CS"/>
</dbReference>
<evidence type="ECO:0000313" key="10">
    <source>
        <dbReference type="Proteomes" id="UP000019763"/>
    </source>
</evidence>
<dbReference type="GO" id="GO:0003777">
    <property type="term" value="F:microtubule motor activity"/>
    <property type="evidence" value="ECO:0007669"/>
    <property type="project" value="InterPro"/>
</dbReference>
<dbReference type="PRINTS" id="PR00380">
    <property type="entry name" value="KINESINHEAVY"/>
</dbReference>
<dbReference type="GeneID" id="22911084"/>
<dbReference type="Pfam" id="PF00225">
    <property type="entry name" value="Kinesin"/>
    <property type="match status" value="1"/>
</dbReference>
<dbReference type="PROSITE" id="PS50067">
    <property type="entry name" value="KINESIN_MOTOR_2"/>
    <property type="match status" value="1"/>
</dbReference>
<dbReference type="GO" id="GO:0008017">
    <property type="term" value="F:microtubule binding"/>
    <property type="evidence" value="ECO:0007669"/>
    <property type="project" value="InterPro"/>
</dbReference>
<dbReference type="AlphaFoldDB" id="A0A023BBK6"/>
<keyword evidence="4 5" id="KW-0505">Motor protein</keyword>
<feature type="compositionally biased region" description="Basic and acidic residues" evidence="7">
    <location>
        <begin position="386"/>
        <end position="405"/>
    </location>
</feature>
<dbReference type="GO" id="GO:0005874">
    <property type="term" value="C:microtubule"/>
    <property type="evidence" value="ECO:0007669"/>
    <property type="project" value="UniProtKB-KW"/>
</dbReference>
<dbReference type="InterPro" id="IPR027417">
    <property type="entry name" value="P-loop_NTPase"/>
</dbReference>
<proteinExistence type="inferred from homology"/>
<dbReference type="InterPro" id="IPR001752">
    <property type="entry name" value="Kinesin_motor_dom"/>
</dbReference>
<accession>A0A023BBK6</accession>
<comment type="caution">
    <text evidence="9">The sequence shown here is derived from an EMBL/GenBank/DDBJ whole genome shotgun (WGS) entry which is preliminary data.</text>
</comment>